<proteinExistence type="predicted"/>
<dbReference type="InterPro" id="IPR029063">
    <property type="entry name" value="SAM-dependent_MTases_sf"/>
</dbReference>
<dbReference type="SUPFAM" id="SSF53335">
    <property type="entry name" value="S-adenosyl-L-methionine-dependent methyltransferases"/>
    <property type="match status" value="1"/>
</dbReference>
<protein>
    <recommendedName>
        <fullName evidence="1">Methyltransferase type 11 domain-containing protein</fullName>
    </recommendedName>
</protein>
<dbReference type="InterPro" id="IPR013216">
    <property type="entry name" value="Methyltransf_11"/>
</dbReference>
<reference evidence="2 3" key="1">
    <citation type="journal article" date="2016" name="Nat. Commun.">
        <title>Thousands of microbial genomes shed light on interconnected biogeochemical processes in an aquifer system.</title>
        <authorList>
            <person name="Anantharaman K."/>
            <person name="Brown C.T."/>
            <person name="Hug L.A."/>
            <person name="Sharon I."/>
            <person name="Castelle C.J."/>
            <person name="Probst A.J."/>
            <person name="Thomas B.C."/>
            <person name="Singh A."/>
            <person name="Wilkins M.J."/>
            <person name="Karaoz U."/>
            <person name="Brodie E.L."/>
            <person name="Williams K.H."/>
            <person name="Hubbard S.S."/>
            <person name="Banfield J.F."/>
        </authorList>
    </citation>
    <scope>NUCLEOTIDE SEQUENCE [LARGE SCALE GENOMIC DNA]</scope>
</reference>
<evidence type="ECO:0000313" key="2">
    <source>
        <dbReference type="EMBL" id="OGY90839.1"/>
    </source>
</evidence>
<dbReference type="STRING" id="1798553.A3H70_03860"/>
<evidence type="ECO:0000313" key="3">
    <source>
        <dbReference type="Proteomes" id="UP000178109"/>
    </source>
</evidence>
<feature type="domain" description="Methyltransferase type 11" evidence="1">
    <location>
        <begin position="34"/>
        <end position="117"/>
    </location>
</feature>
<dbReference type="AlphaFoldDB" id="A0A1G2BQI7"/>
<organism evidence="2 3">
    <name type="scientific">Candidatus Komeilibacteria bacterium RIFCSPLOWO2_02_FULL_48_11</name>
    <dbReference type="NCBI Taxonomy" id="1798553"/>
    <lineage>
        <taxon>Bacteria</taxon>
        <taxon>Candidatus Komeiliibacteriota</taxon>
    </lineage>
</organism>
<dbReference type="Pfam" id="PF08241">
    <property type="entry name" value="Methyltransf_11"/>
    <property type="match status" value="1"/>
</dbReference>
<dbReference type="EMBL" id="MHKO01000059">
    <property type="protein sequence ID" value="OGY90839.1"/>
    <property type="molecule type" value="Genomic_DNA"/>
</dbReference>
<accession>A0A1G2BQI7</accession>
<dbReference type="Gene3D" id="3.40.50.150">
    <property type="entry name" value="Vaccinia Virus protein VP39"/>
    <property type="match status" value="1"/>
</dbReference>
<dbReference type="GO" id="GO:0008757">
    <property type="term" value="F:S-adenosylmethionine-dependent methyltransferase activity"/>
    <property type="evidence" value="ECO:0007669"/>
    <property type="project" value="InterPro"/>
</dbReference>
<gene>
    <name evidence="2" type="ORF">A3H70_03860</name>
</gene>
<sequence length="214" mass="24284">MFKVIIKEIFKGKTLIRTLMNLELKKYTLSGRVLDIGGGENPSYLRFFKKSSDLQFTGIDLKSSAGSSCLDLEKDKLPFAGSSVDQVLLFNILEHIYNHKFLAAEVCRVLKPSGIVIGFTPFLVNVHPDPHDYFRYTKESLERIFKESGFSQVEIKGIGRGPFAVSYNTLICLFPGLVRLVLLPWYWLGDSLLLGLKPKLKEKFPLGYLFVLKK</sequence>
<dbReference type="Proteomes" id="UP000178109">
    <property type="component" value="Unassembled WGS sequence"/>
</dbReference>
<name>A0A1G2BQI7_9BACT</name>
<evidence type="ECO:0000259" key="1">
    <source>
        <dbReference type="Pfam" id="PF08241"/>
    </source>
</evidence>
<comment type="caution">
    <text evidence="2">The sequence shown here is derived from an EMBL/GenBank/DDBJ whole genome shotgun (WGS) entry which is preliminary data.</text>
</comment>